<keyword evidence="11" id="KW-1185">Reference proteome</keyword>
<feature type="transmembrane region" description="Helical" evidence="8">
    <location>
        <begin position="97"/>
        <end position="117"/>
    </location>
</feature>
<dbReference type="GO" id="GO:0010041">
    <property type="term" value="P:response to iron(III) ion"/>
    <property type="evidence" value="ECO:0007669"/>
    <property type="project" value="TreeGrafter"/>
</dbReference>
<name>A0A7K1L3L8_9ACTN</name>
<dbReference type="GO" id="GO:0009103">
    <property type="term" value="P:lipopolysaccharide biosynthetic process"/>
    <property type="evidence" value="ECO:0007669"/>
    <property type="project" value="UniProtKB-ARBA"/>
</dbReference>
<dbReference type="Proteomes" id="UP000432015">
    <property type="component" value="Unassembled WGS sequence"/>
</dbReference>
<feature type="transmembrane region" description="Helical" evidence="8">
    <location>
        <begin position="177"/>
        <end position="201"/>
    </location>
</feature>
<evidence type="ECO:0000256" key="7">
    <source>
        <dbReference type="ARBA" id="ARBA00023136"/>
    </source>
</evidence>
<evidence type="ECO:0000256" key="8">
    <source>
        <dbReference type="SAM" id="Phobius"/>
    </source>
</evidence>
<proteinExistence type="predicted"/>
<evidence type="ECO:0000313" key="10">
    <source>
        <dbReference type="EMBL" id="MUN38903.1"/>
    </source>
</evidence>
<keyword evidence="3" id="KW-0328">Glycosyltransferase</keyword>
<dbReference type="PANTHER" id="PTHR33908">
    <property type="entry name" value="MANNOSYLTRANSFERASE YKCB-RELATED"/>
    <property type="match status" value="1"/>
</dbReference>
<protein>
    <recommendedName>
        <fullName evidence="9">Glycosyltransferase RgtA/B/C/D-like domain-containing protein</fullName>
    </recommendedName>
</protein>
<comment type="caution">
    <text evidence="10">The sequence shown here is derived from an EMBL/GenBank/DDBJ whole genome shotgun (WGS) entry which is preliminary data.</text>
</comment>
<feature type="transmembrane region" description="Helical" evidence="8">
    <location>
        <begin position="67"/>
        <end position="85"/>
    </location>
</feature>
<keyword evidence="7 8" id="KW-0472">Membrane</keyword>
<feature type="transmembrane region" description="Helical" evidence="8">
    <location>
        <begin position="279"/>
        <end position="301"/>
    </location>
</feature>
<accession>A0A7K1L3L8</accession>
<feature type="domain" description="Glycosyltransferase RgtA/B/C/D-like" evidence="9">
    <location>
        <begin position="84"/>
        <end position="223"/>
    </location>
</feature>
<dbReference type="AlphaFoldDB" id="A0A7K1L3L8"/>
<evidence type="ECO:0000256" key="3">
    <source>
        <dbReference type="ARBA" id="ARBA00022676"/>
    </source>
</evidence>
<evidence type="ECO:0000256" key="2">
    <source>
        <dbReference type="ARBA" id="ARBA00022475"/>
    </source>
</evidence>
<reference evidence="10 11" key="1">
    <citation type="submission" date="2019-11" db="EMBL/GenBank/DDBJ databases">
        <authorList>
            <person name="Cao P."/>
        </authorList>
    </citation>
    <scope>NUCLEOTIDE SEQUENCE [LARGE SCALE GENOMIC DNA]</scope>
    <source>
        <strain evidence="10 11">NEAU-AAG5</strain>
    </source>
</reference>
<dbReference type="PANTHER" id="PTHR33908:SF3">
    <property type="entry name" value="UNDECAPRENYL PHOSPHATE-ALPHA-4-AMINO-4-DEOXY-L-ARABINOSE ARABINOSYL TRANSFERASE"/>
    <property type="match status" value="1"/>
</dbReference>
<feature type="transmembrane region" description="Helical" evidence="8">
    <location>
        <begin position="147"/>
        <end position="165"/>
    </location>
</feature>
<feature type="transmembrane region" description="Helical" evidence="8">
    <location>
        <begin position="26"/>
        <end position="46"/>
    </location>
</feature>
<keyword evidence="2" id="KW-1003">Cell membrane</keyword>
<dbReference type="GO" id="GO:0016763">
    <property type="term" value="F:pentosyltransferase activity"/>
    <property type="evidence" value="ECO:0007669"/>
    <property type="project" value="TreeGrafter"/>
</dbReference>
<keyword evidence="6 8" id="KW-1133">Transmembrane helix</keyword>
<keyword evidence="4" id="KW-0808">Transferase</keyword>
<evidence type="ECO:0000259" key="9">
    <source>
        <dbReference type="Pfam" id="PF13231"/>
    </source>
</evidence>
<dbReference type="RefSeq" id="WP_156218008.1">
    <property type="nucleotide sequence ID" value="NZ_WOFH01000006.1"/>
</dbReference>
<evidence type="ECO:0000256" key="4">
    <source>
        <dbReference type="ARBA" id="ARBA00022679"/>
    </source>
</evidence>
<feature type="transmembrane region" description="Helical" evidence="8">
    <location>
        <begin position="213"/>
        <end position="234"/>
    </location>
</feature>
<evidence type="ECO:0000256" key="5">
    <source>
        <dbReference type="ARBA" id="ARBA00022692"/>
    </source>
</evidence>
<dbReference type="GO" id="GO:0005886">
    <property type="term" value="C:plasma membrane"/>
    <property type="evidence" value="ECO:0007669"/>
    <property type="project" value="UniProtKB-SubCell"/>
</dbReference>
<gene>
    <name evidence="10" type="ORF">GNZ18_20160</name>
</gene>
<dbReference type="Pfam" id="PF13231">
    <property type="entry name" value="PMT_2"/>
    <property type="match status" value="1"/>
</dbReference>
<feature type="transmembrane region" description="Helical" evidence="8">
    <location>
        <begin position="308"/>
        <end position="327"/>
    </location>
</feature>
<comment type="subcellular location">
    <subcellularLocation>
        <location evidence="1">Cell membrane</location>
        <topology evidence="1">Multi-pass membrane protein</topology>
    </subcellularLocation>
</comment>
<sequence>MVVKNDELVDPVVAAERGPAPTRTPYWTWLIPGGLALAVLLTGLGTPSLWRDEAATISVARRPLPDILRLLGNIDAVHGLYYLLMHPVIAVFGTNEWALRLPSALAGAVAVGGVAAIGARLCSARAGVLAGLLCTVAPMFSRVGQDARSYALVMALAVLASLLLVQATQTGSARWFVAYSAMMALLGAAHLVAALLLAAHGATLLVHARRAVLARWLASAGAAGAATAPLAALASTQQSAIGWMSSPGLAELGEVVSALTGSFTLIVPIVLLVRSRGTAPLVALALPWLLLPPVVLLTVSLAHPLYNVRYLLFCLPAAALLAGAGLARLHLPLQAVALVAVVAVVVPPQLAVRNPRGHLDDLRTTERVLSALSRPGDAVVFLEGFGRSMSTPYPTGFARLRDVGLARSPSASATIDGVSVPDSELRHRLRTAPRVWLLTGLGHKGPASPEDERKVAARAEALRPDGSTYALVERRQVRRLLLSLYERRPGR</sequence>
<dbReference type="InterPro" id="IPR038731">
    <property type="entry name" value="RgtA/B/C-like"/>
</dbReference>
<keyword evidence="5 8" id="KW-0812">Transmembrane</keyword>
<evidence type="ECO:0000256" key="6">
    <source>
        <dbReference type="ARBA" id="ARBA00022989"/>
    </source>
</evidence>
<feature type="transmembrane region" description="Helical" evidence="8">
    <location>
        <begin position="333"/>
        <end position="352"/>
    </location>
</feature>
<evidence type="ECO:0000256" key="1">
    <source>
        <dbReference type="ARBA" id="ARBA00004651"/>
    </source>
</evidence>
<dbReference type="EMBL" id="WOFH01000006">
    <property type="protein sequence ID" value="MUN38903.1"/>
    <property type="molecule type" value="Genomic_DNA"/>
</dbReference>
<dbReference type="InterPro" id="IPR050297">
    <property type="entry name" value="LipidA_mod_glycosyltrf_83"/>
</dbReference>
<organism evidence="10 11">
    <name type="scientific">Actinomadura litoris</name>
    <dbReference type="NCBI Taxonomy" id="2678616"/>
    <lineage>
        <taxon>Bacteria</taxon>
        <taxon>Bacillati</taxon>
        <taxon>Actinomycetota</taxon>
        <taxon>Actinomycetes</taxon>
        <taxon>Streptosporangiales</taxon>
        <taxon>Thermomonosporaceae</taxon>
        <taxon>Actinomadura</taxon>
    </lineage>
</organism>
<feature type="transmembrane region" description="Helical" evidence="8">
    <location>
        <begin position="255"/>
        <end position="273"/>
    </location>
</feature>
<evidence type="ECO:0000313" key="11">
    <source>
        <dbReference type="Proteomes" id="UP000432015"/>
    </source>
</evidence>